<comment type="caution">
    <text evidence="4">The sequence shown here is derived from an EMBL/GenBank/DDBJ whole genome shotgun (WGS) entry which is preliminary data.</text>
</comment>
<evidence type="ECO:0000256" key="1">
    <source>
        <dbReference type="ARBA" id="ARBA00022448"/>
    </source>
</evidence>
<dbReference type="InterPro" id="IPR051472">
    <property type="entry name" value="T3SS_Stator/FliH"/>
</dbReference>
<evidence type="ECO:0008006" key="6">
    <source>
        <dbReference type="Google" id="ProtNLM"/>
    </source>
</evidence>
<keyword evidence="5" id="KW-1185">Reference proteome</keyword>
<evidence type="ECO:0000256" key="3">
    <source>
        <dbReference type="SAM" id="MobiDB-lite"/>
    </source>
</evidence>
<dbReference type="PANTHER" id="PTHR34982:SF1">
    <property type="entry name" value="FLAGELLAR ASSEMBLY PROTEIN FLIH"/>
    <property type="match status" value="1"/>
</dbReference>
<keyword evidence="1" id="KW-0813">Transport</keyword>
<name>A0ABN2PCS6_9MICO</name>
<dbReference type="Proteomes" id="UP001501343">
    <property type="component" value="Unassembled WGS sequence"/>
</dbReference>
<proteinExistence type="predicted"/>
<feature type="region of interest" description="Disordered" evidence="3">
    <location>
        <begin position="46"/>
        <end position="65"/>
    </location>
</feature>
<sequence length="214" mass="22606">MVLDSGFTPHTVPRMGEPLMDVRAEAERARVRGYADGFAQGHRVGLERAQREQAAEAESEGKRHAADLAARESALRALGAARDELDERIGTLGEVSAARIEALAVELAEAILGVELSDPARSAAHAVRRALETVAIDLWVRVGFDERDARTLRDDPDAASTLGGIEIRAVPGLGLGSAIVEIAGGAVDTRVAEGLERARAVLDGDEDAESRDAA</sequence>
<evidence type="ECO:0000313" key="4">
    <source>
        <dbReference type="EMBL" id="GAA1917127.1"/>
    </source>
</evidence>
<dbReference type="EMBL" id="BAAAOF010000002">
    <property type="protein sequence ID" value="GAA1917127.1"/>
    <property type="molecule type" value="Genomic_DNA"/>
</dbReference>
<evidence type="ECO:0000313" key="5">
    <source>
        <dbReference type="Proteomes" id="UP001501343"/>
    </source>
</evidence>
<gene>
    <name evidence="4" type="ORF">GCM10009775_06970</name>
</gene>
<evidence type="ECO:0000256" key="2">
    <source>
        <dbReference type="ARBA" id="ARBA00022927"/>
    </source>
</evidence>
<protein>
    <recommendedName>
        <fullName evidence="6">Flagellar assembly protein FliH/Type III secretion system HrpE domain-containing protein</fullName>
    </recommendedName>
</protein>
<reference evidence="4 5" key="1">
    <citation type="journal article" date="2019" name="Int. J. Syst. Evol. Microbiol.">
        <title>The Global Catalogue of Microorganisms (GCM) 10K type strain sequencing project: providing services to taxonomists for standard genome sequencing and annotation.</title>
        <authorList>
            <consortium name="The Broad Institute Genomics Platform"/>
            <consortium name="The Broad Institute Genome Sequencing Center for Infectious Disease"/>
            <person name="Wu L."/>
            <person name="Ma J."/>
        </authorList>
    </citation>
    <scope>NUCLEOTIDE SEQUENCE [LARGE SCALE GENOMIC DNA]</scope>
    <source>
        <strain evidence="4 5">JCM 14900</strain>
    </source>
</reference>
<keyword evidence="2" id="KW-0653">Protein transport</keyword>
<dbReference type="PANTHER" id="PTHR34982">
    <property type="entry name" value="YOP PROTEINS TRANSLOCATION PROTEIN L"/>
    <property type="match status" value="1"/>
</dbReference>
<organism evidence="4 5">
    <name type="scientific">Microbacterium aoyamense</name>
    <dbReference type="NCBI Taxonomy" id="344166"/>
    <lineage>
        <taxon>Bacteria</taxon>
        <taxon>Bacillati</taxon>
        <taxon>Actinomycetota</taxon>
        <taxon>Actinomycetes</taxon>
        <taxon>Micrococcales</taxon>
        <taxon>Microbacteriaceae</taxon>
        <taxon>Microbacterium</taxon>
    </lineage>
</organism>
<accession>A0ABN2PCS6</accession>